<dbReference type="EMBL" id="CAUYUJ010016600">
    <property type="protein sequence ID" value="CAK0867012.1"/>
    <property type="molecule type" value="Genomic_DNA"/>
</dbReference>
<keyword evidence="3" id="KW-1185">Reference proteome</keyword>
<sequence>AEAAHKAAEAAAEKAQHARDAELEGAMSAASMKAKAEENANRMKDAVKKLCSEVSVLRTIKGKLQLPPTSPLASLEVDAVLDDAEVEKDLEDQLQAMVLSRMLAQERLLDAELDRQQLEDDIEIRGDELARKAMDVGGDMTAQYQEAIRTVDAASSKELNLLKAKVEELSKASQKESRLREREEEVRIELEQLEDRIDKLDEENSRTGVAPSYPLQPSRRWWRRRRRTRRGEGCPRTCFRSSSPTTARPGRRRQRTRSGPAA</sequence>
<feature type="non-terminal residue" evidence="2">
    <location>
        <position position="1"/>
    </location>
</feature>
<organism evidence="2 3">
    <name type="scientific">Prorocentrum cordatum</name>
    <dbReference type="NCBI Taxonomy" id="2364126"/>
    <lineage>
        <taxon>Eukaryota</taxon>
        <taxon>Sar</taxon>
        <taxon>Alveolata</taxon>
        <taxon>Dinophyceae</taxon>
        <taxon>Prorocentrales</taxon>
        <taxon>Prorocentraceae</taxon>
        <taxon>Prorocentrum</taxon>
    </lineage>
</organism>
<name>A0ABN9V2N0_9DINO</name>
<comment type="caution">
    <text evidence="2">The sequence shown here is derived from an EMBL/GenBank/DDBJ whole genome shotgun (WGS) entry which is preliminary data.</text>
</comment>
<proteinExistence type="predicted"/>
<evidence type="ECO:0000313" key="2">
    <source>
        <dbReference type="EMBL" id="CAK0867012.1"/>
    </source>
</evidence>
<reference evidence="2" key="1">
    <citation type="submission" date="2023-10" db="EMBL/GenBank/DDBJ databases">
        <authorList>
            <person name="Chen Y."/>
            <person name="Shah S."/>
            <person name="Dougan E. K."/>
            <person name="Thang M."/>
            <person name="Chan C."/>
        </authorList>
    </citation>
    <scope>NUCLEOTIDE SEQUENCE [LARGE SCALE GENOMIC DNA]</scope>
</reference>
<dbReference type="Proteomes" id="UP001189429">
    <property type="component" value="Unassembled WGS sequence"/>
</dbReference>
<feature type="compositionally biased region" description="Basic residues" evidence="1">
    <location>
        <begin position="220"/>
        <end position="229"/>
    </location>
</feature>
<accession>A0ABN9V2N0</accession>
<feature type="compositionally biased region" description="Basic and acidic residues" evidence="1">
    <location>
        <begin position="1"/>
        <end position="22"/>
    </location>
</feature>
<feature type="region of interest" description="Disordered" evidence="1">
    <location>
        <begin position="1"/>
        <end position="27"/>
    </location>
</feature>
<evidence type="ECO:0000256" key="1">
    <source>
        <dbReference type="SAM" id="MobiDB-lite"/>
    </source>
</evidence>
<evidence type="ECO:0000313" key="3">
    <source>
        <dbReference type="Proteomes" id="UP001189429"/>
    </source>
</evidence>
<gene>
    <name evidence="2" type="ORF">PCOR1329_LOCUS54045</name>
</gene>
<feature type="region of interest" description="Disordered" evidence="1">
    <location>
        <begin position="199"/>
        <end position="262"/>
    </location>
</feature>
<protein>
    <submittedName>
        <fullName evidence="2">Uncharacterized protein</fullName>
    </submittedName>
</protein>